<dbReference type="EMBL" id="ML736441">
    <property type="protein sequence ID" value="KAE8371295.1"/>
    <property type="molecule type" value="Genomic_DNA"/>
</dbReference>
<name>A0A5N7AN81_9EURO</name>
<keyword evidence="2" id="KW-1185">Reference proteome</keyword>
<sequence length="89" mass="9935">MGGPDPNRRQRTSFKNRTSTLIKKALNVAGTLRADVYLVIRHPRATVAYNSTKGGNWPPADNELESFLSRLGAVVFFQYEQCKGMSYLG</sequence>
<dbReference type="Proteomes" id="UP000326198">
    <property type="component" value="Unassembled WGS sequence"/>
</dbReference>
<proteinExistence type="predicted"/>
<organism evidence="1 2">
    <name type="scientific">Aspergillus bertholletiae</name>
    <dbReference type="NCBI Taxonomy" id="1226010"/>
    <lineage>
        <taxon>Eukaryota</taxon>
        <taxon>Fungi</taxon>
        <taxon>Dikarya</taxon>
        <taxon>Ascomycota</taxon>
        <taxon>Pezizomycotina</taxon>
        <taxon>Eurotiomycetes</taxon>
        <taxon>Eurotiomycetidae</taxon>
        <taxon>Eurotiales</taxon>
        <taxon>Aspergillaceae</taxon>
        <taxon>Aspergillus</taxon>
        <taxon>Aspergillus subgen. Circumdati</taxon>
    </lineage>
</organism>
<evidence type="ECO:0000313" key="2">
    <source>
        <dbReference type="Proteomes" id="UP000326198"/>
    </source>
</evidence>
<accession>A0A5N7AN81</accession>
<evidence type="ECO:0008006" key="3">
    <source>
        <dbReference type="Google" id="ProtNLM"/>
    </source>
</evidence>
<protein>
    <recommendedName>
        <fullName evidence="3">MADS-box domain-containing protein</fullName>
    </recommendedName>
</protein>
<reference evidence="1 2" key="1">
    <citation type="submission" date="2019-04" db="EMBL/GenBank/DDBJ databases">
        <title>Friends and foes A comparative genomics studyof 23 Aspergillus species from section Flavi.</title>
        <authorList>
            <consortium name="DOE Joint Genome Institute"/>
            <person name="Kjaerbolling I."/>
            <person name="Vesth T."/>
            <person name="Frisvad J.C."/>
            <person name="Nybo J.L."/>
            <person name="Theobald S."/>
            <person name="Kildgaard S."/>
            <person name="Isbrandt T."/>
            <person name="Kuo A."/>
            <person name="Sato A."/>
            <person name="Lyhne E.K."/>
            <person name="Kogle M.E."/>
            <person name="Wiebenga A."/>
            <person name="Kun R.S."/>
            <person name="Lubbers R.J."/>
            <person name="Makela M.R."/>
            <person name="Barry K."/>
            <person name="Chovatia M."/>
            <person name="Clum A."/>
            <person name="Daum C."/>
            <person name="Haridas S."/>
            <person name="He G."/>
            <person name="LaButti K."/>
            <person name="Lipzen A."/>
            <person name="Mondo S."/>
            <person name="Riley R."/>
            <person name="Salamov A."/>
            <person name="Simmons B.A."/>
            <person name="Magnuson J.K."/>
            <person name="Henrissat B."/>
            <person name="Mortensen U.H."/>
            <person name="Larsen T.O."/>
            <person name="Devries R.P."/>
            <person name="Grigoriev I.V."/>
            <person name="Machida M."/>
            <person name="Baker S.E."/>
            <person name="Andersen M.R."/>
        </authorList>
    </citation>
    <scope>NUCLEOTIDE SEQUENCE [LARGE SCALE GENOMIC DNA]</scope>
    <source>
        <strain evidence="1 2">IBT 29228</strain>
    </source>
</reference>
<dbReference type="OrthoDB" id="4395797at2759"/>
<dbReference type="AlphaFoldDB" id="A0A5N7AN81"/>
<gene>
    <name evidence="1" type="ORF">BDV26DRAFT_134973</name>
</gene>
<evidence type="ECO:0000313" key="1">
    <source>
        <dbReference type="EMBL" id="KAE8371295.1"/>
    </source>
</evidence>